<dbReference type="InterPro" id="IPR000195">
    <property type="entry name" value="Rab-GAP-TBC_dom"/>
</dbReference>
<organism evidence="2 3">
    <name type="scientific">Acanthosepion pharaonis</name>
    <name type="common">Pharaoh cuttlefish</name>
    <name type="synonym">Sepia pharaonis</name>
    <dbReference type="NCBI Taxonomy" id="158019"/>
    <lineage>
        <taxon>Eukaryota</taxon>
        <taxon>Metazoa</taxon>
        <taxon>Spiralia</taxon>
        <taxon>Lophotrochozoa</taxon>
        <taxon>Mollusca</taxon>
        <taxon>Cephalopoda</taxon>
        <taxon>Coleoidea</taxon>
        <taxon>Decapodiformes</taxon>
        <taxon>Sepiida</taxon>
        <taxon>Sepiina</taxon>
        <taxon>Sepiidae</taxon>
        <taxon>Acanthosepion</taxon>
    </lineage>
</organism>
<proteinExistence type="predicted"/>
<sequence length="407" mass="47189">MPLARKRPEKNAVELMSQWTELGTHEREPTNIRPVYAPKDFLEVIVSIHNQSSANKNMSGQLAMWGIIQTALKVKDLQQLRSFYSELSMNHCQIGIDDTIDSLHDFFFADHIRFGKKVIAERLAPVSQEYSKRGCPISLRATLWCQMLGINLDNMDYLYYEQLKNYVLKHELLTDKLFLKDIKLTATNDDQYFIFEDFLYQILLPFSRDTTLLQCLNQAGGRPLKSYIRGKLGNEDYAVAFPPSGVIPFHGFSMYVVPLCYLYSEPVKLYYVFRKMYTRFFFRLHIISSHEEGIVSLCLLFENLLQSLEPELFFHLKRHGIQPLRIAFKWLIRAFSGFLASDQVLLLWDRILAFNSLQILSILAAAVFSFRKSNLFKVQNFAAAESVFADLMTLQVIPLIQLVLFSK</sequence>
<gene>
    <name evidence="2" type="ORF">SPHA_20539</name>
</gene>
<accession>A0A812BMN3</accession>
<name>A0A812BMN3_ACAPH</name>
<dbReference type="Pfam" id="PF00566">
    <property type="entry name" value="RabGAP-TBC"/>
    <property type="match status" value="1"/>
</dbReference>
<dbReference type="Gene3D" id="1.10.472.80">
    <property type="entry name" value="Ypt/Rab-GAP domain of gyp1p, domain 3"/>
    <property type="match status" value="1"/>
</dbReference>
<keyword evidence="3" id="KW-1185">Reference proteome</keyword>
<dbReference type="OrthoDB" id="10249775at2759"/>
<dbReference type="InterPro" id="IPR042507">
    <property type="entry name" value="TBC1D19"/>
</dbReference>
<feature type="domain" description="Rab-GAP TBC" evidence="1">
    <location>
        <begin position="134"/>
        <end position="355"/>
    </location>
</feature>
<dbReference type="SUPFAM" id="SSF47923">
    <property type="entry name" value="Ypt/Rab-GAP domain of gyp1p"/>
    <property type="match status" value="1"/>
</dbReference>
<dbReference type="PANTHER" id="PTHR16110">
    <property type="entry name" value="TBC1 DOMAIN FAMILY MEMBER 19"/>
    <property type="match status" value="1"/>
</dbReference>
<reference evidence="2" key="1">
    <citation type="submission" date="2021-01" db="EMBL/GenBank/DDBJ databases">
        <authorList>
            <person name="Li R."/>
            <person name="Bekaert M."/>
        </authorList>
    </citation>
    <scope>NUCLEOTIDE SEQUENCE</scope>
    <source>
        <strain evidence="2">Farmed</strain>
    </source>
</reference>
<dbReference type="AlphaFoldDB" id="A0A812BMN3"/>
<dbReference type="InterPro" id="IPR035969">
    <property type="entry name" value="Rab-GAP_TBC_sf"/>
</dbReference>
<evidence type="ECO:0000259" key="1">
    <source>
        <dbReference type="PROSITE" id="PS50086"/>
    </source>
</evidence>
<dbReference type="Proteomes" id="UP000597762">
    <property type="component" value="Unassembled WGS sequence"/>
</dbReference>
<evidence type="ECO:0000313" key="2">
    <source>
        <dbReference type="EMBL" id="CAE1237026.1"/>
    </source>
</evidence>
<comment type="caution">
    <text evidence="2">The sequence shown here is derived from an EMBL/GenBank/DDBJ whole genome shotgun (WGS) entry which is preliminary data.</text>
</comment>
<dbReference type="PANTHER" id="PTHR16110:SF1">
    <property type="entry name" value="TBC1 DOMAIN FAMILY MEMBER 19"/>
    <property type="match status" value="1"/>
</dbReference>
<protein>
    <submittedName>
        <fullName evidence="2">TBC1 domain family member 19</fullName>
    </submittedName>
</protein>
<dbReference type="EMBL" id="CAHIKZ030000752">
    <property type="protein sequence ID" value="CAE1237026.1"/>
    <property type="molecule type" value="Genomic_DNA"/>
</dbReference>
<evidence type="ECO:0000313" key="3">
    <source>
        <dbReference type="Proteomes" id="UP000597762"/>
    </source>
</evidence>
<dbReference type="PROSITE" id="PS50086">
    <property type="entry name" value="TBC_RABGAP"/>
    <property type="match status" value="1"/>
</dbReference>